<organism evidence="1 2">
    <name type="scientific">Halteria grandinella</name>
    <dbReference type="NCBI Taxonomy" id="5974"/>
    <lineage>
        <taxon>Eukaryota</taxon>
        <taxon>Sar</taxon>
        <taxon>Alveolata</taxon>
        <taxon>Ciliophora</taxon>
        <taxon>Intramacronucleata</taxon>
        <taxon>Spirotrichea</taxon>
        <taxon>Stichotrichia</taxon>
        <taxon>Sporadotrichida</taxon>
        <taxon>Halteriidae</taxon>
        <taxon>Halteria</taxon>
    </lineage>
</organism>
<accession>A0A8J8NN03</accession>
<gene>
    <name evidence="1" type="ORF">FGO68_gene11379</name>
</gene>
<dbReference type="Proteomes" id="UP000785679">
    <property type="component" value="Unassembled WGS sequence"/>
</dbReference>
<sequence length="77" mass="9301">MLVITIVRQNQNYRQQPPMKSYNLDRIIIYITYNADEDSIEGTQYPQSFRLYIINLTLINPKFDIQKQDHVLKQRIQ</sequence>
<evidence type="ECO:0000313" key="1">
    <source>
        <dbReference type="EMBL" id="TNV78622.1"/>
    </source>
</evidence>
<dbReference type="AlphaFoldDB" id="A0A8J8NN03"/>
<evidence type="ECO:0000313" key="2">
    <source>
        <dbReference type="Proteomes" id="UP000785679"/>
    </source>
</evidence>
<comment type="caution">
    <text evidence="1">The sequence shown here is derived from an EMBL/GenBank/DDBJ whole genome shotgun (WGS) entry which is preliminary data.</text>
</comment>
<proteinExistence type="predicted"/>
<dbReference type="EMBL" id="RRYP01010085">
    <property type="protein sequence ID" value="TNV78622.1"/>
    <property type="molecule type" value="Genomic_DNA"/>
</dbReference>
<keyword evidence="2" id="KW-1185">Reference proteome</keyword>
<reference evidence="1" key="1">
    <citation type="submission" date="2019-06" db="EMBL/GenBank/DDBJ databases">
        <authorList>
            <person name="Zheng W."/>
        </authorList>
    </citation>
    <scope>NUCLEOTIDE SEQUENCE</scope>
    <source>
        <strain evidence="1">QDHG01</strain>
    </source>
</reference>
<name>A0A8J8NN03_HALGN</name>
<protein>
    <submittedName>
        <fullName evidence="1">Uncharacterized protein</fullName>
    </submittedName>
</protein>